<gene>
    <name evidence="1" type="ORF">NIES2135_26800</name>
</gene>
<sequence>MFNRDSILSFLDNAFQRIDMPCFGNMNIDYVSSRLSTYRSSDQWLLLFNSVVWWPAGQGLTATVEVVGTGVVGRQGFDNDRFLVPGCIQLDDDQNILSIVIRGEDTNPTSLVIQPNYDVQPEYGFWVSVALAETYKESLLASQAEIQQFIPPGFQHLLTIDEWDHPTWDMPPSRTVAFPRIANVLVTSDPSLWIPVEAPNTHWSHWLPK</sequence>
<keyword evidence="2" id="KW-1185">Reference proteome</keyword>
<dbReference type="EMBL" id="AP018203">
    <property type="protein sequence ID" value="BAY55855.1"/>
    <property type="molecule type" value="Genomic_DNA"/>
</dbReference>
<evidence type="ECO:0000313" key="2">
    <source>
        <dbReference type="Proteomes" id="UP000217895"/>
    </source>
</evidence>
<name>A0A1Z4JGF2_LEPBY</name>
<organism evidence="1 2">
    <name type="scientific">Leptolyngbya boryana NIES-2135</name>
    <dbReference type="NCBI Taxonomy" id="1973484"/>
    <lineage>
        <taxon>Bacteria</taxon>
        <taxon>Bacillati</taxon>
        <taxon>Cyanobacteriota</taxon>
        <taxon>Cyanophyceae</taxon>
        <taxon>Leptolyngbyales</taxon>
        <taxon>Leptolyngbyaceae</taxon>
        <taxon>Leptolyngbya group</taxon>
        <taxon>Leptolyngbya</taxon>
    </lineage>
</organism>
<accession>A0A1Z4JGF2</accession>
<evidence type="ECO:0000313" key="1">
    <source>
        <dbReference type="EMBL" id="BAY55855.1"/>
    </source>
</evidence>
<dbReference type="InterPro" id="IPR054272">
    <property type="entry name" value="DUF7003"/>
</dbReference>
<protein>
    <submittedName>
        <fullName evidence="1">Uncharacterized protein</fullName>
    </submittedName>
</protein>
<dbReference type="Proteomes" id="UP000217895">
    <property type="component" value="Chromosome"/>
</dbReference>
<proteinExistence type="predicted"/>
<dbReference type="AlphaFoldDB" id="A0A1Z4JGF2"/>
<reference evidence="1 2" key="1">
    <citation type="submission" date="2017-06" db="EMBL/GenBank/DDBJ databases">
        <title>Genome sequencing of cyanobaciteial culture collection at National Institute for Environmental Studies (NIES).</title>
        <authorList>
            <person name="Hirose Y."/>
            <person name="Shimura Y."/>
            <person name="Fujisawa T."/>
            <person name="Nakamura Y."/>
            <person name="Kawachi M."/>
        </authorList>
    </citation>
    <scope>NUCLEOTIDE SEQUENCE [LARGE SCALE GENOMIC DNA]</scope>
    <source>
        <strain evidence="1 2">NIES-2135</strain>
    </source>
</reference>
<dbReference type="Pfam" id="PF22535">
    <property type="entry name" value="DUF7003"/>
    <property type="match status" value="1"/>
</dbReference>